<dbReference type="AlphaFoldDB" id="A0ABD3NVX8"/>
<dbReference type="Pfam" id="PF02391">
    <property type="entry name" value="MoaE"/>
    <property type="match status" value="1"/>
</dbReference>
<dbReference type="GO" id="GO:0006777">
    <property type="term" value="P:Mo-molybdopterin cofactor biosynthetic process"/>
    <property type="evidence" value="ECO:0007669"/>
    <property type="project" value="UniProtKB-KW"/>
</dbReference>
<proteinExistence type="predicted"/>
<keyword evidence="1" id="KW-0963">Cytoplasm</keyword>
<evidence type="ECO:0000256" key="1">
    <source>
        <dbReference type="ARBA" id="ARBA00022490"/>
    </source>
</evidence>
<keyword evidence="5" id="KW-1185">Reference proteome</keyword>
<dbReference type="CDD" id="cd00756">
    <property type="entry name" value="MoaE"/>
    <property type="match status" value="1"/>
</dbReference>
<dbReference type="InterPro" id="IPR036563">
    <property type="entry name" value="MoaE_sf"/>
</dbReference>
<dbReference type="PANTHER" id="PTHR23404">
    <property type="entry name" value="MOLYBDOPTERIN SYNTHASE RELATED"/>
    <property type="match status" value="1"/>
</dbReference>
<dbReference type="InterPro" id="IPR003448">
    <property type="entry name" value="Mopterin_biosynth_MoaE"/>
</dbReference>
<dbReference type="SUPFAM" id="SSF54690">
    <property type="entry name" value="Molybdopterin synthase subunit MoaE"/>
    <property type="match status" value="1"/>
</dbReference>
<dbReference type="Proteomes" id="UP001530400">
    <property type="component" value="Unassembled WGS sequence"/>
</dbReference>
<dbReference type="Gene3D" id="3.90.1170.40">
    <property type="entry name" value="Molybdopterin biosynthesis MoaE subunit"/>
    <property type="match status" value="1"/>
</dbReference>
<evidence type="ECO:0000313" key="5">
    <source>
        <dbReference type="Proteomes" id="UP001530400"/>
    </source>
</evidence>
<evidence type="ECO:0000313" key="4">
    <source>
        <dbReference type="EMBL" id="KAL3779091.1"/>
    </source>
</evidence>
<protein>
    <recommendedName>
        <fullName evidence="6">MOCS2B</fullName>
    </recommendedName>
</protein>
<evidence type="ECO:0000256" key="2">
    <source>
        <dbReference type="ARBA" id="ARBA00022679"/>
    </source>
</evidence>
<gene>
    <name evidence="4" type="ORF">ACHAWO_003794</name>
</gene>
<evidence type="ECO:0000256" key="3">
    <source>
        <dbReference type="ARBA" id="ARBA00023150"/>
    </source>
</evidence>
<accession>A0ABD3NVX8</accession>
<dbReference type="FunFam" id="3.90.1170.40:FF:000002">
    <property type="entry name" value="Molybdopterin synthase catalytic subunit"/>
    <property type="match status" value="1"/>
</dbReference>
<comment type="caution">
    <text evidence="4">The sequence shown here is derived from an EMBL/GenBank/DDBJ whole genome shotgun (WGS) entry which is preliminary data.</text>
</comment>
<evidence type="ECO:0008006" key="6">
    <source>
        <dbReference type="Google" id="ProtNLM"/>
    </source>
</evidence>
<sequence>MSVDEKQTSNASQLRSDSADDCFLISVATSLPSLKSINAFLTHPACGAISTFSGTTRNNFNGKVVTSLSYEGYVPMAIKELTKLCHEAKKQFGVEKIVAVHLLGDCPVGEVSVILGSCGAHRKETIRCTEYLIDELKARVPIWKKEIYEGDESAWKENVEWHEGRRRRVMVKEKNTSES</sequence>
<reference evidence="4 5" key="1">
    <citation type="submission" date="2024-10" db="EMBL/GenBank/DDBJ databases">
        <title>Updated reference genomes for cyclostephanoid diatoms.</title>
        <authorList>
            <person name="Roberts W.R."/>
            <person name="Alverson A.J."/>
        </authorList>
    </citation>
    <scope>NUCLEOTIDE SEQUENCE [LARGE SCALE GENOMIC DNA]</scope>
    <source>
        <strain evidence="4 5">AJA010-31</strain>
    </source>
</reference>
<name>A0ABD3NVX8_9STRA</name>
<dbReference type="EMBL" id="JALLPJ020000955">
    <property type="protein sequence ID" value="KAL3779091.1"/>
    <property type="molecule type" value="Genomic_DNA"/>
</dbReference>
<keyword evidence="2" id="KW-0808">Transferase</keyword>
<keyword evidence="3" id="KW-0501">Molybdenum cofactor biosynthesis</keyword>
<organism evidence="4 5">
    <name type="scientific">Cyclotella atomus</name>
    <dbReference type="NCBI Taxonomy" id="382360"/>
    <lineage>
        <taxon>Eukaryota</taxon>
        <taxon>Sar</taxon>
        <taxon>Stramenopiles</taxon>
        <taxon>Ochrophyta</taxon>
        <taxon>Bacillariophyta</taxon>
        <taxon>Coscinodiscophyceae</taxon>
        <taxon>Thalassiosirophycidae</taxon>
        <taxon>Stephanodiscales</taxon>
        <taxon>Stephanodiscaceae</taxon>
        <taxon>Cyclotella</taxon>
    </lineage>
</organism>
<dbReference type="GO" id="GO:0016740">
    <property type="term" value="F:transferase activity"/>
    <property type="evidence" value="ECO:0007669"/>
    <property type="project" value="UniProtKB-KW"/>
</dbReference>